<evidence type="ECO:0000313" key="1">
    <source>
        <dbReference type="EMBL" id="MBB6099923.1"/>
    </source>
</evidence>
<organism evidence="1 2">
    <name type="scientific">Deinobacterium chartae</name>
    <dbReference type="NCBI Taxonomy" id="521158"/>
    <lineage>
        <taxon>Bacteria</taxon>
        <taxon>Thermotogati</taxon>
        <taxon>Deinococcota</taxon>
        <taxon>Deinococci</taxon>
        <taxon>Deinococcales</taxon>
        <taxon>Deinococcaceae</taxon>
        <taxon>Deinobacterium</taxon>
    </lineage>
</organism>
<dbReference type="AlphaFoldDB" id="A0A841I3N5"/>
<dbReference type="InterPro" id="IPR036390">
    <property type="entry name" value="WH_DNA-bd_sf"/>
</dbReference>
<gene>
    <name evidence="1" type="ORF">HNR42_003383</name>
</gene>
<keyword evidence="2" id="KW-1185">Reference proteome</keyword>
<comment type="caution">
    <text evidence="1">The sequence shown here is derived from an EMBL/GenBank/DDBJ whole genome shotgun (WGS) entry which is preliminary data.</text>
</comment>
<dbReference type="RefSeq" id="WP_183988663.1">
    <property type="nucleotide sequence ID" value="NZ_JACHHG010000017.1"/>
</dbReference>
<sequence>MHSPQVAAFLLNPHSRRYLTAFLGRARSASEVAAELGVGVSALTYRIAQMRRLGLLRIERSEPRRGRPVRYYRAASAHYFVPYAAQGDVRALSSRQQSEVLWQDRLLRGLEGAQQAFARQAGLHLYWDGQVDCHVDAWCDGRAVRPLSGTVPALSAWADLRLSGPELRELHEELCDLFDRYTGRHSGEGSYVLHLALAPDPDAG</sequence>
<dbReference type="EMBL" id="JACHHG010000017">
    <property type="protein sequence ID" value="MBB6099923.1"/>
    <property type="molecule type" value="Genomic_DNA"/>
</dbReference>
<dbReference type="InterPro" id="IPR011991">
    <property type="entry name" value="ArsR-like_HTH"/>
</dbReference>
<dbReference type="SUPFAM" id="SSF46785">
    <property type="entry name" value="Winged helix' DNA-binding domain"/>
    <property type="match status" value="1"/>
</dbReference>
<evidence type="ECO:0008006" key="3">
    <source>
        <dbReference type="Google" id="ProtNLM"/>
    </source>
</evidence>
<dbReference type="Proteomes" id="UP000569951">
    <property type="component" value="Unassembled WGS sequence"/>
</dbReference>
<evidence type="ECO:0000313" key="2">
    <source>
        <dbReference type="Proteomes" id="UP000569951"/>
    </source>
</evidence>
<dbReference type="Gene3D" id="1.10.10.10">
    <property type="entry name" value="Winged helix-like DNA-binding domain superfamily/Winged helix DNA-binding domain"/>
    <property type="match status" value="1"/>
</dbReference>
<accession>A0A841I3N5</accession>
<name>A0A841I3N5_9DEIO</name>
<reference evidence="1 2" key="1">
    <citation type="submission" date="2020-08" db="EMBL/GenBank/DDBJ databases">
        <title>Genomic Encyclopedia of Type Strains, Phase IV (KMG-IV): sequencing the most valuable type-strain genomes for metagenomic binning, comparative biology and taxonomic classification.</title>
        <authorList>
            <person name="Goeker M."/>
        </authorList>
    </citation>
    <scope>NUCLEOTIDE SEQUENCE [LARGE SCALE GENOMIC DNA]</scope>
    <source>
        <strain evidence="1 2">DSM 21458</strain>
    </source>
</reference>
<dbReference type="CDD" id="cd00090">
    <property type="entry name" value="HTH_ARSR"/>
    <property type="match status" value="1"/>
</dbReference>
<proteinExistence type="predicted"/>
<protein>
    <recommendedName>
        <fullName evidence="3">Helix-turn-helix domain-containing protein</fullName>
    </recommendedName>
</protein>
<dbReference type="InterPro" id="IPR036388">
    <property type="entry name" value="WH-like_DNA-bd_sf"/>
</dbReference>